<dbReference type="Proteomes" id="UP001183824">
    <property type="component" value="Unassembled WGS sequence"/>
</dbReference>
<reference evidence="2" key="1">
    <citation type="submission" date="2023-07" db="EMBL/GenBank/DDBJ databases">
        <title>30 novel species of actinomycetes from the DSMZ collection.</title>
        <authorList>
            <person name="Nouioui I."/>
        </authorList>
    </citation>
    <scope>NUCLEOTIDE SEQUENCE [LARGE SCALE GENOMIC DNA]</scope>
    <source>
        <strain evidence="2">DSM 41640</strain>
    </source>
</reference>
<evidence type="ECO:0000313" key="2">
    <source>
        <dbReference type="Proteomes" id="UP001183824"/>
    </source>
</evidence>
<keyword evidence="2" id="KW-1185">Reference proteome</keyword>
<dbReference type="EMBL" id="JAVREZ010000008">
    <property type="protein sequence ID" value="MDT0483402.1"/>
    <property type="molecule type" value="Genomic_DNA"/>
</dbReference>
<gene>
    <name evidence="1" type="ORF">RNB18_24880</name>
</gene>
<sequence length="84" mass="8840">MSSPAHWLLTPGIRAGSVFFGGYGADHDRLVECRLSAESVGSGAEGGLVRPDGGALGRRRTVSRGPRLYVQDTAALDWSVPDIS</sequence>
<proteinExistence type="predicted"/>
<organism evidence="1 2">
    <name type="scientific">Streptomyces doebereineriae</name>
    <dbReference type="NCBI Taxonomy" id="3075528"/>
    <lineage>
        <taxon>Bacteria</taxon>
        <taxon>Bacillati</taxon>
        <taxon>Actinomycetota</taxon>
        <taxon>Actinomycetes</taxon>
        <taxon>Kitasatosporales</taxon>
        <taxon>Streptomycetaceae</taxon>
        <taxon>Streptomyces</taxon>
    </lineage>
</organism>
<accession>A0ABU2VEP6</accession>
<evidence type="ECO:0000313" key="1">
    <source>
        <dbReference type="EMBL" id="MDT0483402.1"/>
    </source>
</evidence>
<dbReference type="RefSeq" id="WP_311716321.1">
    <property type="nucleotide sequence ID" value="NZ_JAVREZ010000008.1"/>
</dbReference>
<comment type="caution">
    <text evidence="1">The sequence shown here is derived from an EMBL/GenBank/DDBJ whole genome shotgun (WGS) entry which is preliminary data.</text>
</comment>
<protein>
    <submittedName>
        <fullName evidence="1">Uncharacterized protein</fullName>
    </submittedName>
</protein>
<name>A0ABU2VEP6_9ACTN</name>